<feature type="signal peptide" evidence="1">
    <location>
        <begin position="1"/>
        <end position="22"/>
    </location>
</feature>
<dbReference type="STRING" id="1871111.GCA_001704615_02780"/>
<evidence type="ECO:0000313" key="3">
    <source>
        <dbReference type="Proteomes" id="UP000245977"/>
    </source>
</evidence>
<keyword evidence="1" id="KW-0732">Signal</keyword>
<keyword evidence="3" id="KW-1185">Reference proteome</keyword>
<dbReference type="EMBL" id="CP029397">
    <property type="protein sequence ID" value="AWL29707.1"/>
    <property type="molecule type" value="Genomic_DNA"/>
</dbReference>
<protein>
    <submittedName>
        <fullName evidence="2">META domain-containing protein</fullName>
    </submittedName>
</protein>
<evidence type="ECO:0000256" key="1">
    <source>
        <dbReference type="SAM" id="SignalP"/>
    </source>
</evidence>
<name>A0A2S2FFG8_9GAMM</name>
<sequence length="277" mass="31668">MKITTCLLFSCAFLLISGCQNIAVEKASIAPSVLSSRQFNEILQQHTWAYTPPNSPVPILANISSQSIHIYSGCNQISKQHRLNGQHIQSNSLQHQTLMGCGNLQAQENLASKIFSDADLVISNPENQIKQLKVTLKDETNYTFQSIPYISDLKNYDAELLKKFTWQQISDEFSPDQIQALLLNFTTDHMLFYAGCNGMSIQYEIENYHIIPRGDFRSQVKFCGNHHHELRIRQNLSKPMGIRLDYSTIFPKLILESKYQPNMIFQAIPRKENLKSL</sequence>
<accession>A0A2S2FFG8</accession>
<proteinExistence type="predicted"/>
<reference evidence="2" key="1">
    <citation type="submission" date="2019-08" db="EMBL/GenBank/DDBJ databases">
        <title>The complete genome of Acinetobacter defluvii strain WCHAD010030.</title>
        <authorList>
            <person name="Hu Y."/>
            <person name="Qin J."/>
            <person name="Feng Y."/>
            <person name="Zong Z."/>
        </authorList>
    </citation>
    <scope>NUCLEOTIDE SEQUENCE</scope>
    <source>
        <strain evidence="2">WCHA30</strain>
    </source>
</reference>
<dbReference type="RefSeq" id="WP_065995577.1">
    <property type="nucleotide sequence ID" value="NZ_CP029397.2"/>
</dbReference>
<dbReference type="Gene3D" id="2.40.128.270">
    <property type="match status" value="1"/>
</dbReference>
<gene>
    <name evidence="2" type="ORF">DJ533_14575</name>
</gene>
<dbReference type="PROSITE" id="PS51257">
    <property type="entry name" value="PROKAR_LIPOPROTEIN"/>
    <property type="match status" value="1"/>
</dbReference>
<dbReference type="OrthoDB" id="6679332at2"/>
<dbReference type="AlphaFoldDB" id="A0A2S2FFG8"/>
<organism evidence="2 3">
    <name type="scientific">Acinetobacter defluvii</name>
    <dbReference type="NCBI Taxonomy" id="1871111"/>
    <lineage>
        <taxon>Bacteria</taxon>
        <taxon>Pseudomonadati</taxon>
        <taxon>Pseudomonadota</taxon>
        <taxon>Gammaproteobacteria</taxon>
        <taxon>Moraxellales</taxon>
        <taxon>Moraxellaceae</taxon>
        <taxon>Acinetobacter</taxon>
    </lineage>
</organism>
<dbReference type="Proteomes" id="UP000245977">
    <property type="component" value="Chromosome"/>
</dbReference>
<evidence type="ECO:0000313" key="2">
    <source>
        <dbReference type="EMBL" id="AWL29707.1"/>
    </source>
</evidence>
<dbReference type="KEGG" id="adv:DJ533_14575"/>
<dbReference type="InterPro" id="IPR038670">
    <property type="entry name" value="HslJ-like_sf"/>
</dbReference>
<feature type="chain" id="PRO_5015534227" evidence="1">
    <location>
        <begin position="23"/>
        <end position="277"/>
    </location>
</feature>